<gene>
    <name evidence="2" type="ORF">DFP72DRAFT_1081920</name>
</gene>
<organism evidence="2 3">
    <name type="scientific">Ephemerocybe angulata</name>
    <dbReference type="NCBI Taxonomy" id="980116"/>
    <lineage>
        <taxon>Eukaryota</taxon>
        <taxon>Fungi</taxon>
        <taxon>Dikarya</taxon>
        <taxon>Basidiomycota</taxon>
        <taxon>Agaricomycotina</taxon>
        <taxon>Agaricomycetes</taxon>
        <taxon>Agaricomycetidae</taxon>
        <taxon>Agaricales</taxon>
        <taxon>Agaricineae</taxon>
        <taxon>Psathyrellaceae</taxon>
        <taxon>Ephemerocybe</taxon>
    </lineage>
</organism>
<evidence type="ECO:0000256" key="1">
    <source>
        <dbReference type="SAM" id="SignalP"/>
    </source>
</evidence>
<name>A0A8H6HA61_9AGAR</name>
<accession>A0A8H6HA61</accession>
<proteinExistence type="predicted"/>
<keyword evidence="1" id="KW-0732">Signal</keyword>
<dbReference type="AlphaFoldDB" id="A0A8H6HA61"/>
<evidence type="ECO:0000313" key="3">
    <source>
        <dbReference type="Proteomes" id="UP000521943"/>
    </source>
</evidence>
<reference evidence="2 3" key="1">
    <citation type="submission" date="2020-07" db="EMBL/GenBank/DDBJ databases">
        <title>Comparative genomics of pyrophilous fungi reveals a link between fire events and developmental genes.</title>
        <authorList>
            <consortium name="DOE Joint Genome Institute"/>
            <person name="Steindorff A.S."/>
            <person name="Carver A."/>
            <person name="Calhoun S."/>
            <person name="Stillman K."/>
            <person name="Liu H."/>
            <person name="Lipzen A."/>
            <person name="Pangilinan J."/>
            <person name="Labutti K."/>
            <person name="Bruns T.D."/>
            <person name="Grigoriev I.V."/>
        </authorList>
    </citation>
    <scope>NUCLEOTIDE SEQUENCE [LARGE SCALE GENOMIC DNA]</scope>
    <source>
        <strain evidence="2 3">CBS 144469</strain>
    </source>
</reference>
<sequence length="93" mass="10178">MHISPLKVLLAVVPLFSLVRATSEPFSARDYIDELLTRGYDDGSDLQLRDVLSDISTSELIDELTNRLDRLAKAAAPAAKPKGGAVRWKPTSL</sequence>
<feature type="signal peptide" evidence="1">
    <location>
        <begin position="1"/>
        <end position="21"/>
    </location>
</feature>
<dbReference type="Proteomes" id="UP000521943">
    <property type="component" value="Unassembled WGS sequence"/>
</dbReference>
<dbReference type="EMBL" id="JACGCI010000183">
    <property type="protein sequence ID" value="KAF6742451.1"/>
    <property type="molecule type" value="Genomic_DNA"/>
</dbReference>
<evidence type="ECO:0000313" key="2">
    <source>
        <dbReference type="EMBL" id="KAF6742451.1"/>
    </source>
</evidence>
<comment type="caution">
    <text evidence="2">The sequence shown here is derived from an EMBL/GenBank/DDBJ whole genome shotgun (WGS) entry which is preliminary data.</text>
</comment>
<keyword evidence="3" id="KW-1185">Reference proteome</keyword>
<protein>
    <submittedName>
        <fullName evidence="2">Uncharacterized protein</fullName>
    </submittedName>
</protein>
<feature type="chain" id="PRO_5034036335" evidence="1">
    <location>
        <begin position="22"/>
        <end position="93"/>
    </location>
</feature>